<gene>
    <name evidence="2" type="ORF">CAMP_LOCUS19143</name>
</gene>
<organism evidence="2 3">
    <name type="scientific">Caenorhabditis angaria</name>
    <dbReference type="NCBI Taxonomy" id="860376"/>
    <lineage>
        <taxon>Eukaryota</taxon>
        <taxon>Metazoa</taxon>
        <taxon>Ecdysozoa</taxon>
        <taxon>Nematoda</taxon>
        <taxon>Chromadorea</taxon>
        <taxon>Rhabditida</taxon>
        <taxon>Rhabditina</taxon>
        <taxon>Rhabditomorpha</taxon>
        <taxon>Rhabditoidea</taxon>
        <taxon>Rhabditidae</taxon>
        <taxon>Peloderinae</taxon>
        <taxon>Caenorhabditis</taxon>
    </lineage>
</organism>
<accession>A0A9P1N9Y9</accession>
<name>A0A9P1N9Y9_9PELO</name>
<comment type="caution">
    <text evidence="2">The sequence shown here is derived from an EMBL/GenBank/DDBJ whole genome shotgun (WGS) entry which is preliminary data.</text>
</comment>
<dbReference type="Proteomes" id="UP001152747">
    <property type="component" value="Unassembled WGS sequence"/>
</dbReference>
<feature type="region of interest" description="Disordered" evidence="1">
    <location>
        <begin position="1"/>
        <end position="44"/>
    </location>
</feature>
<reference evidence="2" key="1">
    <citation type="submission" date="2022-11" db="EMBL/GenBank/DDBJ databases">
        <authorList>
            <person name="Kikuchi T."/>
        </authorList>
    </citation>
    <scope>NUCLEOTIDE SEQUENCE</scope>
    <source>
        <strain evidence="2">PS1010</strain>
    </source>
</reference>
<proteinExistence type="predicted"/>
<feature type="compositionally biased region" description="Polar residues" evidence="1">
    <location>
        <begin position="1"/>
        <end position="13"/>
    </location>
</feature>
<dbReference type="AlphaFoldDB" id="A0A9P1N9Y9"/>
<feature type="compositionally biased region" description="Basic and acidic residues" evidence="1">
    <location>
        <begin position="59"/>
        <end position="79"/>
    </location>
</feature>
<dbReference type="EMBL" id="CANHGI010000006">
    <property type="protein sequence ID" value="CAI5456506.1"/>
    <property type="molecule type" value="Genomic_DNA"/>
</dbReference>
<evidence type="ECO:0000313" key="2">
    <source>
        <dbReference type="EMBL" id="CAI5456506.1"/>
    </source>
</evidence>
<evidence type="ECO:0000313" key="3">
    <source>
        <dbReference type="Proteomes" id="UP001152747"/>
    </source>
</evidence>
<sequence length="79" mass="9259">MNGANYSQRQSFPGNGVDKRDSRILYGNEKKKNGEKNSEAMEEIGVKQRNNKCLRRRRDFSTEEQLQHEYSEDGKAFRC</sequence>
<evidence type="ECO:0000256" key="1">
    <source>
        <dbReference type="SAM" id="MobiDB-lite"/>
    </source>
</evidence>
<keyword evidence="3" id="KW-1185">Reference proteome</keyword>
<feature type="region of interest" description="Disordered" evidence="1">
    <location>
        <begin position="57"/>
        <end position="79"/>
    </location>
</feature>
<feature type="compositionally biased region" description="Basic and acidic residues" evidence="1">
    <location>
        <begin position="17"/>
        <end position="39"/>
    </location>
</feature>
<protein>
    <submittedName>
        <fullName evidence="2">Uncharacterized protein</fullName>
    </submittedName>
</protein>